<protein>
    <submittedName>
        <fullName evidence="1">Uncharacterized protein</fullName>
    </submittedName>
</protein>
<reference evidence="1 2" key="1">
    <citation type="journal article" date="2018" name="Mol. Biol. Evol.">
        <title>Broad Genomic Sampling Reveals a Smut Pathogenic Ancestry of the Fungal Clade Ustilaginomycotina.</title>
        <authorList>
            <person name="Kijpornyongpan T."/>
            <person name="Mondo S.J."/>
            <person name="Barry K."/>
            <person name="Sandor L."/>
            <person name="Lee J."/>
            <person name="Lipzen A."/>
            <person name="Pangilinan J."/>
            <person name="LaButti K."/>
            <person name="Hainaut M."/>
            <person name="Henrissat B."/>
            <person name="Grigoriev I.V."/>
            <person name="Spatafora J.W."/>
            <person name="Aime M.C."/>
        </authorList>
    </citation>
    <scope>NUCLEOTIDE SEQUENCE [LARGE SCALE GENOMIC DNA]</scope>
    <source>
        <strain evidence="1 2">SA 807</strain>
    </source>
</reference>
<proteinExistence type="predicted"/>
<dbReference type="EMBL" id="KZ820233">
    <property type="protein sequence ID" value="PWN48290.1"/>
    <property type="molecule type" value="Genomic_DNA"/>
</dbReference>
<keyword evidence="2" id="KW-1185">Reference proteome</keyword>
<evidence type="ECO:0000313" key="1">
    <source>
        <dbReference type="EMBL" id="PWN48290.1"/>
    </source>
</evidence>
<accession>A0ACD0NR83</accession>
<name>A0ACD0NR83_9BASI</name>
<dbReference type="Proteomes" id="UP000245626">
    <property type="component" value="Unassembled WGS sequence"/>
</dbReference>
<evidence type="ECO:0000313" key="2">
    <source>
        <dbReference type="Proteomes" id="UP000245626"/>
    </source>
</evidence>
<gene>
    <name evidence="1" type="ORF">IE53DRAFT_319701</name>
</gene>
<organism evidence="1 2">
    <name type="scientific">Violaceomyces palustris</name>
    <dbReference type="NCBI Taxonomy" id="1673888"/>
    <lineage>
        <taxon>Eukaryota</taxon>
        <taxon>Fungi</taxon>
        <taxon>Dikarya</taxon>
        <taxon>Basidiomycota</taxon>
        <taxon>Ustilaginomycotina</taxon>
        <taxon>Ustilaginomycetes</taxon>
        <taxon>Violaceomycetales</taxon>
        <taxon>Violaceomycetaceae</taxon>
        <taxon>Violaceomyces</taxon>
    </lineage>
</organism>
<sequence length="585" mass="65477">MKALADGWSLLGFRRESLWRKLTPKFSFAPCPFPFAVPTALEGQKPGSRDLGDPLTTNLCILNLPANVNEDILGEFFCQWGDVGMVKIMWPRGEEAFGGAGGGITNLRKDRSAGLTGFVAYMRREDAEYALKETDGVRWGDTLIKTGWGKAMPLPSRPTFWDDCQNRFPSMIRHQCVPCPNSVPLRPADMPAKSRKDTHKEVSPSSRHRSSSPALIRHRRRKGDDRSPSPRTVIRSQIEKDETQAKFISTVAARIKEHGQRFEEMIMEREKDNEKFAFLRDENLPDHQYFKMCLNDRYEPMIEPKPFQDAGYDSLYSTDSEEESEAEKMRKLRKVDQIGRVARRRFEAMLRGMTPRRERIAKCMAFAIEHAYAAEAIAEILCRSVTLAETPIPRKLARLHTISDILHNSAAPVPNAWKYRQAFERRLLAVFKHLGEVIGSFPGRMKAEAFKMQVNAVLECWENWLVLTPSHLEDLAKALRSGAAVSRLPPPPPPPPTAPAAGTSSEKVEAALVVEEKNQTTTNNNKNSLSAEEAGGQAKEGEEDLDGEALVLEDDPGQGGGVGEEEEDLDGVAMFDDDLDGKAMQ</sequence>